<dbReference type="PANTHER" id="PTHR45866:SF12">
    <property type="entry name" value="DNA TOPOISOMERASE 4 SUBUNIT B"/>
    <property type="match status" value="1"/>
</dbReference>
<comment type="catalytic activity">
    <reaction evidence="1 9">
        <text>ATP-dependent breakage, passage and rejoining of double-stranded DNA.</text>
        <dbReference type="EC" id="5.6.2.2"/>
    </reaction>
</comment>
<dbReference type="PROSITE" id="PS00177">
    <property type="entry name" value="TOPOISOMERASE_II"/>
    <property type="match status" value="1"/>
</dbReference>
<keyword evidence="4" id="KW-0479">Metal-binding</keyword>
<protein>
    <recommendedName>
        <fullName evidence="9">DNA topoisomerase 4 subunit B</fullName>
        <ecNumber evidence="9">5.6.2.2</ecNumber>
    </recommendedName>
    <alternativeName>
        <fullName evidence="9">Topoisomerase IV subunit B</fullName>
    </alternativeName>
</protein>
<dbReference type="CDD" id="cd00822">
    <property type="entry name" value="TopoII_Trans_DNA_gyrase"/>
    <property type="match status" value="1"/>
</dbReference>
<feature type="compositionally biased region" description="Polar residues" evidence="10">
    <location>
        <begin position="668"/>
        <end position="689"/>
    </location>
</feature>
<dbReference type="EC" id="5.6.2.2" evidence="9"/>
<evidence type="ECO:0000256" key="8">
    <source>
        <dbReference type="ARBA" id="ARBA00063644"/>
    </source>
</evidence>
<dbReference type="FunFam" id="3.40.50.670:FF:000002">
    <property type="entry name" value="DNA gyrase subunit B"/>
    <property type="match status" value="1"/>
</dbReference>
<dbReference type="Gene3D" id="3.30.565.10">
    <property type="entry name" value="Histidine kinase-like ATPase, C-terminal domain"/>
    <property type="match status" value="1"/>
</dbReference>
<evidence type="ECO:0000313" key="13">
    <source>
        <dbReference type="Proteomes" id="UP000501830"/>
    </source>
</evidence>
<dbReference type="GeneID" id="94551838"/>
<evidence type="ECO:0000256" key="9">
    <source>
        <dbReference type="HAMAP-Rule" id="MF_00939"/>
    </source>
</evidence>
<feature type="site" description="Interaction with DNA" evidence="9">
    <location>
        <position position="458"/>
    </location>
</feature>
<dbReference type="InterPro" id="IPR013506">
    <property type="entry name" value="Topo_IIA_bsu_dom2"/>
</dbReference>
<comment type="similarity">
    <text evidence="9">Belongs to the type II topoisomerase family. ParE type 2 subfamily.</text>
</comment>
<evidence type="ECO:0000256" key="1">
    <source>
        <dbReference type="ARBA" id="ARBA00000185"/>
    </source>
</evidence>
<feature type="domain" description="Toprim" evidence="11">
    <location>
        <begin position="424"/>
        <end position="538"/>
    </location>
</feature>
<feature type="binding site" evidence="9">
    <location>
        <position position="49"/>
    </location>
    <ligand>
        <name>ATP</name>
        <dbReference type="ChEBI" id="CHEBI:30616"/>
    </ligand>
</feature>
<dbReference type="PRINTS" id="PR01159">
    <property type="entry name" value="DNAGYRASEB"/>
</dbReference>
<dbReference type="Pfam" id="PF00204">
    <property type="entry name" value="DNA_gyraseB"/>
    <property type="match status" value="1"/>
</dbReference>
<dbReference type="Pfam" id="PF00986">
    <property type="entry name" value="DNA_gyraseB_C"/>
    <property type="match status" value="1"/>
</dbReference>
<gene>
    <name evidence="9 12" type="primary">parE</name>
    <name evidence="12" type="ORF">G7058_01025</name>
</gene>
<dbReference type="KEGG" id="jpo:G7058_01025"/>
<keyword evidence="6 9" id="KW-0238">DNA-binding</keyword>
<keyword evidence="13" id="KW-1185">Reference proteome</keyword>
<dbReference type="GO" id="GO:0005694">
    <property type="term" value="C:chromosome"/>
    <property type="evidence" value="ECO:0007669"/>
    <property type="project" value="InterPro"/>
</dbReference>
<dbReference type="Pfam" id="PF01751">
    <property type="entry name" value="Toprim"/>
    <property type="match status" value="1"/>
</dbReference>
<dbReference type="InterPro" id="IPR018522">
    <property type="entry name" value="TopoIIA_CS"/>
</dbReference>
<comment type="similarity">
    <text evidence="3">Belongs to the type II topoisomerase GyrB family.</text>
</comment>
<dbReference type="InterPro" id="IPR013759">
    <property type="entry name" value="Topo_IIA_B_C"/>
</dbReference>
<comment type="function">
    <text evidence="9">Topoisomerase IV is essential for chromosome segregation. It relaxes supercoiled DNA. Performs the decatenation events required during the replication of a circular DNA molecule.</text>
</comment>
<feature type="region of interest" description="Disordered" evidence="10">
    <location>
        <begin position="648"/>
        <end position="689"/>
    </location>
</feature>
<dbReference type="Proteomes" id="UP000501830">
    <property type="component" value="Chromosome"/>
</dbReference>
<feature type="binding site" evidence="9">
    <location>
        <position position="9"/>
    </location>
    <ligand>
        <name>ATP</name>
        <dbReference type="ChEBI" id="CHEBI:30616"/>
    </ligand>
</feature>
<dbReference type="GO" id="GO:0006265">
    <property type="term" value="P:DNA topological change"/>
    <property type="evidence" value="ECO:0007669"/>
    <property type="project" value="UniProtKB-UniRule"/>
</dbReference>
<dbReference type="GO" id="GO:0046872">
    <property type="term" value="F:metal ion binding"/>
    <property type="evidence" value="ECO:0007669"/>
    <property type="project" value="UniProtKB-KW"/>
</dbReference>
<dbReference type="FunFam" id="3.30.230.10:FF:000005">
    <property type="entry name" value="DNA gyrase subunit B"/>
    <property type="match status" value="1"/>
</dbReference>
<evidence type="ECO:0000259" key="11">
    <source>
        <dbReference type="PROSITE" id="PS50880"/>
    </source>
</evidence>
<dbReference type="InterPro" id="IPR036890">
    <property type="entry name" value="HATPase_C_sf"/>
</dbReference>
<dbReference type="InterPro" id="IPR001241">
    <property type="entry name" value="Topo_IIA"/>
</dbReference>
<evidence type="ECO:0000256" key="5">
    <source>
        <dbReference type="ARBA" id="ARBA00022842"/>
    </source>
</evidence>
<feature type="binding site" evidence="9">
    <location>
        <position position="76"/>
    </location>
    <ligand>
        <name>ATP</name>
        <dbReference type="ChEBI" id="CHEBI:30616"/>
    </ligand>
</feature>
<feature type="binding site" evidence="9">
    <location>
        <position position="342"/>
    </location>
    <ligand>
        <name>ATP</name>
        <dbReference type="ChEBI" id="CHEBI:30616"/>
    </ligand>
</feature>
<dbReference type="InterPro" id="IPR013760">
    <property type="entry name" value="Topo_IIA-like_dom_sf"/>
</dbReference>
<dbReference type="SUPFAM" id="SSF56719">
    <property type="entry name" value="Type II DNA topoisomerase"/>
    <property type="match status" value="1"/>
</dbReference>
<dbReference type="RefSeq" id="WP_166061805.1">
    <property type="nucleotide sequence ID" value="NZ_CP049889.1"/>
</dbReference>
<name>A0A6G7WF25_9LACT</name>
<evidence type="ECO:0000313" key="12">
    <source>
        <dbReference type="EMBL" id="QIK50768.1"/>
    </source>
</evidence>
<keyword evidence="9" id="KW-0799">Topoisomerase</keyword>
<keyword evidence="5" id="KW-0460">Magnesium</keyword>
<dbReference type="InterPro" id="IPR000565">
    <property type="entry name" value="Topo_IIA_B"/>
</dbReference>
<dbReference type="GO" id="GO:0005524">
    <property type="term" value="F:ATP binding"/>
    <property type="evidence" value="ECO:0007669"/>
    <property type="project" value="UniProtKB-UniRule"/>
</dbReference>
<dbReference type="SUPFAM" id="SSF55874">
    <property type="entry name" value="ATPase domain of HSP90 chaperone/DNA topoisomerase II/histidine kinase"/>
    <property type="match status" value="1"/>
</dbReference>
<dbReference type="Gene3D" id="3.30.230.10">
    <property type="match status" value="1"/>
</dbReference>
<dbReference type="Gene3D" id="3.40.50.670">
    <property type="match status" value="1"/>
</dbReference>
<dbReference type="AlphaFoldDB" id="A0A6G7WF25"/>
<feature type="binding site" evidence="9">
    <location>
        <begin position="117"/>
        <end position="123"/>
    </location>
    <ligand>
        <name>ATP</name>
        <dbReference type="ChEBI" id="CHEBI:30616"/>
    </ligand>
</feature>
<dbReference type="NCBIfam" id="TIGR01058">
    <property type="entry name" value="parE_Gpos"/>
    <property type="match status" value="1"/>
</dbReference>
<dbReference type="PRINTS" id="PR00418">
    <property type="entry name" value="TPI2FAMILY"/>
</dbReference>
<organism evidence="12 13">
    <name type="scientific">Jeotgalibaca porci</name>
    <dbReference type="NCBI Taxonomy" id="1868793"/>
    <lineage>
        <taxon>Bacteria</taxon>
        <taxon>Bacillati</taxon>
        <taxon>Bacillota</taxon>
        <taxon>Bacilli</taxon>
        <taxon>Lactobacillales</taxon>
        <taxon>Carnobacteriaceae</taxon>
        <taxon>Jeotgalibaca</taxon>
    </lineage>
</organism>
<evidence type="ECO:0000256" key="4">
    <source>
        <dbReference type="ARBA" id="ARBA00022723"/>
    </source>
</evidence>
<dbReference type="InterPro" id="IPR003594">
    <property type="entry name" value="HATPase_dom"/>
</dbReference>
<reference evidence="12 13" key="1">
    <citation type="journal article" date="2017" name="Int. J. Syst. Evol. Microbiol.">
        <title>Jeotgalibaca porci sp. nov. and Jeotgalibaca arthritidis sp. nov., isolated from pigs, and emended description of the genus Jeotgalibaca.</title>
        <authorList>
            <person name="Zamora L."/>
            <person name="Perez-Sancho M."/>
            <person name="Dominguez L."/>
            <person name="Fernandez-Garayzabal J.F."/>
            <person name="Vela A.I."/>
        </authorList>
    </citation>
    <scope>NUCLEOTIDE SEQUENCE [LARGE SCALE GENOMIC DNA]</scope>
    <source>
        <strain evidence="12 13">CCUG 69148</strain>
    </source>
</reference>
<dbReference type="InterPro" id="IPR002288">
    <property type="entry name" value="DNA_gyrase_B_C"/>
</dbReference>
<dbReference type="SMART" id="SM00387">
    <property type="entry name" value="HATPase_c"/>
    <property type="match status" value="1"/>
</dbReference>
<dbReference type="PROSITE" id="PS50880">
    <property type="entry name" value="TOPRIM"/>
    <property type="match status" value="1"/>
</dbReference>
<evidence type="ECO:0000256" key="10">
    <source>
        <dbReference type="SAM" id="MobiDB-lite"/>
    </source>
</evidence>
<dbReference type="InterPro" id="IPR014721">
    <property type="entry name" value="Ribsml_uS5_D2-typ_fold_subgr"/>
</dbReference>
<comment type="subunit">
    <text evidence="8 9">Heterotetramer composed of ParC and ParE.</text>
</comment>
<keyword evidence="9" id="KW-0067">ATP-binding</keyword>
<proteinExistence type="inferred from homology"/>
<dbReference type="Pfam" id="PF02518">
    <property type="entry name" value="HATPase_c"/>
    <property type="match status" value="1"/>
</dbReference>
<comment type="cofactor">
    <cofactor evidence="2">
        <name>Mg(2+)</name>
        <dbReference type="ChEBI" id="CHEBI:18420"/>
    </cofactor>
</comment>
<dbReference type="NCBIfam" id="NF004189">
    <property type="entry name" value="PRK05644.1"/>
    <property type="match status" value="1"/>
</dbReference>
<feature type="site" description="Interaction with DNA" evidence="9">
    <location>
        <position position="626"/>
    </location>
</feature>
<evidence type="ECO:0000256" key="6">
    <source>
        <dbReference type="ARBA" id="ARBA00023125"/>
    </source>
</evidence>
<dbReference type="CDD" id="cd16928">
    <property type="entry name" value="HATPase_GyrB-like"/>
    <property type="match status" value="1"/>
</dbReference>
<evidence type="ECO:0000256" key="2">
    <source>
        <dbReference type="ARBA" id="ARBA00001946"/>
    </source>
</evidence>
<dbReference type="InterPro" id="IPR006171">
    <property type="entry name" value="TOPRIM_dom"/>
</dbReference>
<accession>A0A6G7WF25</accession>
<dbReference type="SMART" id="SM00433">
    <property type="entry name" value="TOP2c"/>
    <property type="match status" value="1"/>
</dbReference>
<evidence type="ECO:0000256" key="3">
    <source>
        <dbReference type="ARBA" id="ARBA00010708"/>
    </source>
</evidence>
<dbReference type="GO" id="GO:0003677">
    <property type="term" value="F:DNA binding"/>
    <property type="evidence" value="ECO:0007669"/>
    <property type="project" value="UniProtKB-UniRule"/>
</dbReference>
<dbReference type="FunFam" id="3.30.565.10:FF:000002">
    <property type="entry name" value="DNA gyrase subunit B"/>
    <property type="match status" value="1"/>
</dbReference>
<keyword evidence="7 9" id="KW-0413">Isomerase</keyword>
<keyword evidence="9" id="KW-0547">Nucleotide-binding</keyword>
<sequence>MVETKKNQYNDDAIQVLEGLEAVRKRPGMYIGSTDSRGLHHMVYEIVDNAVDEALSGFADEIVIKLHKDQSVTVTDNGRGMPTGMHQSGVPTIQVIFTVLHAGGKFGQEGGYKTSGGLHGVGASVVNALSEFLEVSVVRDKTLYSVSFVDGGKPKGKMKKQAKVNKPNGSSIHFLPDPKIFGSAHLNYDTLAERMRESAFLLKGLKITIIDERNDKSDTFKYEEGIKEFVGYLNEEKDTLNPVAAFSATVEEIEVEFAFQYNDGYSETILSFVNNVRTKDGGTHEVGAKTGMTKAFNEYARKVGLLKEKDKNLEGSDVREGLTAVLSLRVPESILQFEGQTKEKLGTPQARAIVDNLINEHLSIYLLENGEVGQMLVRKALKAREARDAARKAREMSRNGKKRKGELLLSGKLTPAQGKNASKNELFLVEGDSAGGSAKQGRDRKFQAILPLRGKVINTERANMQDILKNEEISTIIHTVGAGVGPDFDVKDSSYDKVIIMTDADTDGAHIQTLLLTFFYRYMKPLLEEGKIYLAQPPLYKVSKKSGKKEIIEYAWTEKELEGAVKKVGKGYILQRYKGLGEMNANQLWDTTMNPETRTLIRVVIDDKATLERRVTTLMGNKVEPRRKWIENNVQFSLEDDKSILEESDGTASDQMKKHKQEEHAALEQTNTTNDDAAQLTLNFESEEI</sequence>
<evidence type="ECO:0000256" key="7">
    <source>
        <dbReference type="ARBA" id="ARBA00023235"/>
    </source>
</evidence>
<dbReference type="EMBL" id="CP049889">
    <property type="protein sequence ID" value="QIK50768.1"/>
    <property type="molecule type" value="Genomic_DNA"/>
</dbReference>
<dbReference type="InterPro" id="IPR020568">
    <property type="entry name" value="Ribosomal_Su5_D2-typ_SF"/>
</dbReference>
<dbReference type="GO" id="GO:0034335">
    <property type="term" value="F:DNA negative supercoiling activity"/>
    <property type="evidence" value="ECO:0007669"/>
    <property type="project" value="UniProtKB-ARBA"/>
</dbReference>
<dbReference type="HAMAP" id="MF_00939">
    <property type="entry name" value="ParE_type2"/>
    <property type="match status" value="1"/>
</dbReference>
<dbReference type="GO" id="GO:0007059">
    <property type="term" value="P:chromosome segregation"/>
    <property type="evidence" value="ECO:0007669"/>
    <property type="project" value="UniProtKB-UniRule"/>
</dbReference>
<dbReference type="InterPro" id="IPR005740">
    <property type="entry name" value="ParE_type2"/>
</dbReference>
<dbReference type="SUPFAM" id="SSF54211">
    <property type="entry name" value="Ribosomal protein S5 domain 2-like"/>
    <property type="match status" value="1"/>
</dbReference>
<feature type="site" description="Interaction with DNA" evidence="9">
    <location>
        <position position="510"/>
    </location>
</feature>
<dbReference type="PANTHER" id="PTHR45866">
    <property type="entry name" value="DNA GYRASE/TOPOISOMERASE SUBUNIT B"/>
    <property type="match status" value="1"/>
</dbReference>